<evidence type="ECO:0000256" key="2">
    <source>
        <dbReference type="SAM" id="Phobius"/>
    </source>
</evidence>
<evidence type="ECO:0000256" key="1">
    <source>
        <dbReference type="SAM" id="MobiDB-lite"/>
    </source>
</evidence>
<evidence type="ECO:0000313" key="3">
    <source>
        <dbReference type="EMBL" id="MDQ2588315.1"/>
    </source>
</evidence>
<name>A0ABU0X856_9PSEU</name>
<dbReference type="EMBL" id="NSDM01000017">
    <property type="protein sequence ID" value="MDQ2588315.1"/>
    <property type="molecule type" value="Genomic_DNA"/>
</dbReference>
<organism evidence="3 4">
    <name type="scientific">Saccharothrix yanglingensis</name>
    <dbReference type="NCBI Taxonomy" id="659496"/>
    <lineage>
        <taxon>Bacteria</taxon>
        <taxon>Bacillati</taxon>
        <taxon>Actinomycetota</taxon>
        <taxon>Actinomycetes</taxon>
        <taxon>Pseudonocardiales</taxon>
        <taxon>Pseudonocardiaceae</taxon>
        <taxon>Saccharothrix</taxon>
    </lineage>
</organism>
<proteinExistence type="predicted"/>
<keyword evidence="2" id="KW-0812">Transmembrane</keyword>
<sequence length="139" mass="15233">MRWSLWLVQIGLLLGVPGVPGTARWVTVVPAALATGALALGYGARRRHSARLLRLHGDDLAPGAVRSAEHEAPTTWEEFERQRFRAIAERLQDEDREFTARIRALDRAGGTTAFLARLLPGGPRRARPSPRPDGGPGDR</sequence>
<feature type="transmembrane region" description="Helical" evidence="2">
    <location>
        <begin position="28"/>
        <end position="44"/>
    </location>
</feature>
<evidence type="ECO:0000313" key="4">
    <source>
        <dbReference type="Proteomes" id="UP001225605"/>
    </source>
</evidence>
<keyword evidence="2" id="KW-1133">Transmembrane helix</keyword>
<keyword evidence="4" id="KW-1185">Reference proteome</keyword>
<accession>A0ABU0X856</accession>
<dbReference type="Proteomes" id="UP001225605">
    <property type="component" value="Unassembled WGS sequence"/>
</dbReference>
<dbReference type="RefSeq" id="WP_306749965.1">
    <property type="nucleotide sequence ID" value="NZ_NSDM01000017.1"/>
</dbReference>
<reference evidence="3 4" key="1">
    <citation type="submission" date="2017-06" db="EMBL/GenBank/DDBJ databases">
        <title>Cultured bacterium strain Saccharothrix yanglingensis Hhs.015.</title>
        <authorList>
            <person name="Xia Y."/>
        </authorList>
    </citation>
    <scope>NUCLEOTIDE SEQUENCE [LARGE SCALE GENOMIC DNA]</scope>
    <source>
        <strain evidence="3 4">Hhs.015</strain>
    </source>
</reference>
<evidence type="ECO:0008006" key="5">
    <source>
        <dbReference type="Google" id="ProtNLM"/>
    </source>
</evidence>
<gene>
    <name evidence="3" type="ORF">CKY47_30995</name>
</gene>
<comment type="caution">
    <text evidence="3">The sequence shown here is derived from an EMBL/GenBank/DDBJ whole genome shotgun (WGS) entry which is preliminary data.</text>
</comment>
<feature type="region of interest" description="Disordered" evidence="1">
    <location>
        <begin position="116"/>
        <end position="139"/>
    </location>
</feature>
<keyword evidence="2" id="KW-0472">Membrane</keyword>
<protein>
    <recommendedName>
        <fullName evidence="5">Secreted protein</fullName>
    </recommendedName>
</protein>